<dbReference type="RefSeq" id="WP_184638282.1">
    <property type="nucleotide sequence ID" value="NZ_BAABKT010000038.1"/>
</dbReference>
<dbReference type="InterPro" id="IPR001206">
    <property type="entry name" value="Diacylglycerol_kinase_cat_dom"/>
</dbReference>
<dbReference type="Pfam" id="PF00781">
    <property type="entry name" value="DAGK_cat"/>
    <property type="match status" value="1"/>
</dbReference>
<dbReference type="GO" id="GO:0005886">
    <property type="term" value="C:plasma membrane"/>
    <property type="evidence" value="ECO:0007669"/>
    <property type="project" value="TreeGrafter"/>
</dbReference>
<evidence type="ECO:0000256" key="5">
    <source>
        <dbReference type="ARBA" id="ARBA00022777"/>
    </source>
</evidence>
<dbReference type="PROSITE" id="PS50146">
    <property type="entry name" value="DAGK"/>
    <property type="match status" value="1"/>
</dbReference>
<keyword evidence="6" id="KW-0067">ATP-binding</keyword>
<feature type="domain" description="DAGKc" evidence="9">
    <location>
        <begin position="8"/>
        <end position="138"/>
    </location>
</feature>
<evidence type="ECO:0000259" key="9">
    <source>
        <dbReference type="PROSITE" id="PS50146"/>
    </source>
</evidence>
<dbReference type="AlphaFoldDB" id="A0A841EI25"/>
<evidence type="ECO:0000256" key="4">
    <source>
        <dbReference type="ARBA" id="ARBA00022741"/>
    </source>
</evidence>
<evidence type="ECO:0000256" key="6">
    <source>
        <dbReference type="ARBA" id="ARBA00022840"/>
    </source>
</evidence>
<keyword evidence="7" id="KW-0444">Lipid biosynthesis</keyword>
<protein>
    <submittedName>
        <fullName evidence="10">Diacylglycerol kinase (ATP)</fullName>
        <ecNumber evidence="10">2.7.1.107</ecNumber>
    </submittedName>
</protein>
<dbReference type="EC" id="2.7.1.107" evidence="10"/>
<dbReference type="SMART" id="SM00046">
    <property type="entry name" value="DAGKc"/>
    <property type="match status" value="1"/>
</dbReference>
<dbReference type="Gene3D" id="3.40.50.10330">
    <property type="entry name" value="Probable inorganic polyphosphate/atp-NAD kinase, domain 1"/>
    <property type="match status" value="1"/>
</dbReference>
<keyword evidence="3 10" id="KW-0808">Transferase</keyword>
<dbReference type="InterPro" id="IPR016064">
    <property type="entry name" value="NAD/diacylglycerol_kinase_sf"/>
</dbReference>
<keyword evidence="4" id="KW-0547">Nucleotide-binding</keyword>
<evidence type="ECO:0000256" key="7">
    <source>
        <dbReference type="ARBA" id="ARBA00023209"/>
    </source>
</evidence>
<dbReference type="Gene3D" id="2.60.200.40">
    <property type="match status" value="1"/>
</dbReference>
<comment type="similarity">
    <text evidence="2">Belongs to the diacylglycerol/lipid kinase family.</text>
</comment>
<dbReference type="NCBIfam" id="NF008882">
    <property type="entry name" value="PRK11914.1"/>
    <property type="match status" value="1"/>
</dbReference>
<dbReference type="SUPFAM" id="SSF111331">
    <property type="entry name" value="NAD kinase/diacylglycerol kinase-like"/>
    <property type="match status" value="1"/>
</dbReference>
<accession>A0A841EI25</accession>
<dbReference type="Proteomes" id="UP000578077">
    <property type="component" value="Unassembled WGS sequence"/>
</dbReference>
<dbReference type="GO" id="GO:0005524">
    <property type="term" value="F:ATP binding"/>
    <property type="evidence" value="ECO:0007669"/>
    <property type="project" value="UniProtKB-KW"/>
</dbReference>
<reference evidence="10 11" key="1">
    <citation type="submission" date="2020-08" db="EMBL/GenBank/DDBJ databases">
        <title>Sequencing the genomes of 1000 actinobacteria strains.</title>
        <authorList>
            <person name="Klenk H.-P."/>
        </authorList>
    </citation>
    <scope>NUCLEOTIDE SEQUENCE [LARGE SCALE GENOMIC DNA]</scope>
    <source>
        <strain evidence="10 11">DSM 44593</strain>
    </source>
</reference>
<gene>
    <name evidence="10" type="ORF">HNR25_004444</name>
</gene>
<evidence type="ECO:0000256" key="8">
    <source>
        <dbReference type="ARBA" id="ARBA00023264"/>
    </source>
</evidence>
<name>A0A841EI25_9ACTN</name>
<dbReference type="InterPro" id="IPR050187">
    <property type="entry name" value="Lipid_Phosphate_FormReg"/>
</dbReference>
<keyword evidence="5 10" id="KW-0418">Kinase</keyword>
<dbReference type="PANTHER" id="PTHR12358:SF106">
    <property type="entry name" value="LIPID KINASE YEGS"/>
    <property type="match status" value="1"/>
</dbReference>
<dbReference type="EMBL" id="JACHLY010000001">
    <property type="protein sequence ID" value="MBB6000693.1"/>
    <property type="molecule type" value="Genomic_DNA"/>
</dbReference>
<evidence type="ECO:0000256" key="2">
    <source>
        <dbReference type="ARBA" id="ARBA00005983"/>
    </source>
</evidence>
<dbReference type="PANTHER" id="PTHR12358">
    <property type="entry name" value="SPHINGOSINE KINASE"/>
    <property type="match status" value="1"/>
</dbReference>
<organism evidence="10 11">
    <name type="scientific">Streptomonospora salina</name>
    <dbReference type="NCBI Taxonomy" id="104205"/>
    <lineage>
        <taxon>Bacteria</taxon>
        <taxon>Bacillati</taxon>
        <taxon>Actinomycetota</taxon>
        <taxon>Actinomycetes</taxon>
        <taxon>Streptosporangiales</taxon>
        <taxon>Nocardiopsidaceae</taxon>
        <taxon>Streptomonospora</taxon>
    </lineage>
</organism>
<keyword evidence="7" id="KW-0443">Lipid metabolism</keyword>
<evidence type="ECO:0000313" key="11">
    <source>
        <dbReference type="Proteomes" id="UP000578077"/>
    </source>
</evidence>
<sequence length="309" mass="31832">MTPVGGDAAPSAVTLLANPAAGGRRGGEIAARTARRLLARGVDVDVVAGRDAAETRRRARDCVAAGAGVLAVAGGDGMVHLALQEVAGTSTALAVLPTGSGNDFARVLGIPATPPDAAADVLLGGVRRRIDLGRCAPPEGGDRPLWFGTVLTSGFDSLVVERTERMRRPRGRMRYAAAVLAELGRLRPLPFTIEADGRVQELEAALVAIGNTSCYGGGMRVCPHADPADGRLAVTAVSPATAGQLLRAFPRIYRGTHTAHPLVHTFHAASVRVHTPDMRAYADGEPAGQLPLRAEAVPGAVEVLVPAAA</sequence>
<evidence type="ECO:0000256" key="1">
    <source>
        <dbReference type="ARBA" id="ARBA00001946"/>
    </source>
</evidence>
<evidence type="ECO:0000256" key="3">
    <source>
        <dbReference type="ARBA" id="ARBA00022679"/>
    </source>
</evidence>
<keyword evidence="7" id="KW-0594">Phospholipid biosynthesis</keyword>
<keyword evidence="11" id="KW-1185">Reference proteome</keyword>
<comment type="cofactor">
    <cofactor evidence="1">
        <name>Mg(2+)</name>
        <dbReference type="ChEBI" id="CHEBI:18420"/>
    </cofactor>
</comment>
<dbReference type="Pfam" id="PF19279">
    <property type="entry name" value="YegS_C"/>
    <property type="match status" value="1"/>
</dbReference>
<dbReference type="GO" id="GO:0008654">
    <property type="term" value="P:phospholipid biosynthetic process"/>
    <property type="evidence" value="ECO:0007669"/>
    <property type="project" value="UniProtKB-KW"/>
</dbReference>
<dbReference type="InterPro" id="IPR045540">
    <property type="entry name" value="YegS/DAGK_C"/>
</dbReference>
<evidence type="ECO:0000313" key="10">
    <source>
        <dbReference type="EMBL" id="MBB6000693.1"/>
    </source>
</evidence>
<dbReference type="InterPro" id="IPR017438">
    <property type="entry name" value="ATP-NAD_kinase_N"/>
</dbReference>
<proteinExistence type="inferred from homology"/>
<comment type="caution">
    <text evidence="10">The sequence shown here is derived from an EMBL/GenBank/DDBJ whole genome shotgun (WGS) entry which is preliminary data.</text>
</comment>
<keyword evidence="8" id="KW-1208">Phospholipid metabolism</keyword>
<dbReference type="GO" id="GO:0004143">
    <property type="term" value="F:ATP-dependent diacylglycerol kinase activity"/>
    <property type="evidence" value="ECO:0007669"/>
    <property type="project" value="UniProtKB-EC"/>
</dbReference>